<evidence type="ECO:0000256" key="9">
    <source>
        <dbReference type="ARBA" id="ARBA00022895"/>
    </source>
</evidence>
<keyword evidence="5 14" id="KW-0808">Transferase</keyword>
<evidence type="ECO:0000256" key="1">
    <source>
        <dbReference type="ARBA" id="ARBA00008001"/>
    </source>
</evidence>
<dbReference type="Pfam" id="PF00078">
    <property type="entry name" value="RVT_1"/>
    <property type="match status" value="1"/>
</dbReference>
<proteinExistence type="inferred from homology"/>
<dbReference type="Pfam" id="PF12009">
    <property type="entry name" value="Telomerase_RBD"/>
    <property type="match status" value="1"/>
</dbReference>
<keyword evidence="9 14" id="KW-0779">Telomere</keyword>
<evidence type="ECO:0000256" key="12">
    <source>
        <dbReference type="ARBA" id="ARBA00032044"/>
    </source>
</evidence>
<dbReference type="EC" id="2.7.7.49" evidence="2 14"/>
<evidence type="ECO:0000313" key="16">
    <source>
        <dbReference type="EMBL" id="KAF6206357.1"/>
    </source>
</evidence>
<evidence type="ECO:0000256" key="6">
    <source>
        <dbReference type="ARBA" id="ARBA00022695"/>
    </source>
</evidence>
<sequence>MIDAGMMYSLASVLNTADLEEHEKSFVSRIRLSSDIKDALKVSRLATRSNNEFIDVIDKVNSNETWTRISSLMGEEEYKKMWKHKFVLYEFTNKIKIALNGRLTLEDKASSIGGNNRIKQTRVVNLSKGYNPRSLVDRKCRPHRRSSSDRNVMPTDFESVCSLIQNQETGVPCRNICLYISPKRTKMLRKFLRQDFKLESFRKKLNTNILQQNCSSIQIFPVVKTILESHVPRALIGSKKSFDRMTQNVGQVFATNPRYPLRLATLMKGLPFVSYHDNVFLCKFVLFLTNVFVSGVVFRLFYRTESLKNKRVLFFKRKMWTKYEENALKKMVDNGVLVQSSLVSYGPNVSKLRIFHKTKGFRPLVMSSSRHKTNRFRLSVCNTFLKQIVNQINPAYGHVLNTLHSQWSNIKPSKSNKLYFIRTDVSDAFLSISHTKLLEVLNRRVDALDPVQTCRTFEYRCGARKKSILQFTKISPRLNVEILFCEAGKKVYTTSYLKAVIIQYIKHNYLTLNGSKVFHQIKGLPQGCYLSSILCELYLTDMDDHYFNHLKGENDVLVRGADDYLYLTSDRQKAETFIKLICNGIEEYGIMFQHAKTTTNLGSPVTCFSFYGYIFYQQCRKVEPDFSEWTDITGRVYLNPKMTWYDLTKRMKMITHIKLHRLVVDFGYLHKFAVMKNIYLCSKIHAAKYKAIYNFLAENWGGSPPSPEESLIPIITASRVIARRVVSLNMDNNGFSHREVQIVTPSAASCSNMAFAIAAALCFRASSCFWMRISAISWAISDGVGHGGQSIVLLCTVSAVTSSVVGVIRVPISFFKPSSSALVALPTNLALLSSGSMVHHFRPTLKHNPLTLHIQLARWPAWG</sequence>
<dbReference type="Gene3D" id="1.10.132.70">
    <property type="match status" value="1"/>
</dbReference>
<evidence type="ECO:0000313" key="17">
    <source>
        <dbReference type="Proteomes" id="UP000466442"/>
    </source>
</evidence>
<dbReference type="EMBL" id="WIXP02000008">
    <property type="protein sequence ID" value="KAF6206357.1"/>
    <property type="molecule type" value="Genomic_DNA"/>
</dbReference>
<reference evidence="16" key="1">
    <citation type="journal article" date="2021" name="Mol. Ecol. Resour.">
        <title>Apolygus lucorum genome provides insights into omnivorousness and mesophyll feeding.</title>
        <authorList>
            <person name="Liu Y."/>
            <person name="Liu H."/>
            <person name="Wang H."/>
            <person name="Huang T."/>
            <person name="Liu B."/>
            <person name="Yang B."/>
            <person name="Yin L."/>
            <person name="Li B."/>
            <person name="Zhang Y."/>
            <person name="Zhang S."/>
            <person name="Jiang F."/>
            <person name="Zhang X."/>
            <person name="Ren Y."/>
            <person name="Wang B."/>
            <person name="Wang S."/>
            <person name="Lu Y."/>
            <person name="Wu K."/>
            <person name="Fan W."/>
            <person name="Wang G."/>
        </authorList>
    </citation>
    <scope>NUCLEOTIDE SEQUENCE</scope>
    <source>
        <strain evidence="16">12Hb</strain>
    </source>
</reference>
<comment type="subcellular location">
    <subcellularLocation>
        <location evidence="14">Nucleus</location>
    </subcellularLocation>
    <subcellularLocation>
        <location evidence="14">Chromosome</location>
        <location evidence="14">Telomere</location>
    </subcellularLocation>
</comment>
<dbReference type="InterPro" id="IPR003545">
    <property type="entry name" value="Telomerase_RT"/>
</dbReference>
<dbReference type="GO" id="GO:0042162">
    <property type="term" value="F:telomeric DNA binding"/>
    <property type="evidence" value="ECO:0007669"/>
    <property type="project" value="TreeGrafter"/>
</dbReference>
<evidence type="ECO:0000256" key="10">
    <source>
        <dbReference type="ARBA" id="ARBA00022918"/>
    </source>
</evidence>
<keyword evidence="10 14" id="KW-0695">RNA-directed DNA polymerase</keyword>
<keyword evidence="7 14" id="KW-0479">Metal-binding</keyword>
<dbReference type="GO" id="GO:0000333">
    <property type="term" value="C:telomerase catalytic core complex"/>
    <property type="evidence" value="ECO:0007669"/>
    <property type="project" value="TreeGrafter"/>
</dbReference>
<keyword evidence="17" id="KW-1185">Reference proteome</keyword>
<evidence type="ECO:0000259" key="15">
    <source>
        <dbReference type="PROSITE" id="PS50878"/>
    </source>
</evidence>
<keyword evidence="4 14" id="KW-0158">Chromosome</keyword>
<evidence type="ECO:0000256" key="8">
    <source>
        <dbReference type="ARBA" id="ARBA00022842"/>
    </source>
</evidence>
<dbReference type="PROSITE" id="PS50878">
    <property type="entry name" value="RT_POL"/>
    <property type="match status" value="1"/>
</dbReference>
<name>A0A8S9XBG4_APOLU</name>
<feature type="domain" description="Reverse transcriptase" evidence="15">
    <location>
        <begin position="336"/>
        <end position="615"/>
    </location>
</feature>
<dbReference type="PANTHER" id="PTHR12066">
    <property type="entry name" value="TELOMERASE REVERSE TRANSCRIPTASE"/>
    <property type="match status" value="1"/>
</dbReference>
<comment type="catalytic activity">
    <reaction evidence="13 14">
        <text>DNA(n) + a 2'-deoxyribonucleoside 5'-triphosphate = DNA(n+1) + diphosphate</text>
        <dbReference type="Rhea" id="RHEA:22508"/>
        <dbReference type="Rhea" id="RHEA-COMP:17339"/>
        <dbReference type="Rhea" id="RHEA-COMP:17340"/>
        <dbReference type="ChEBI" id="CHEBI:33019"/>
        <dbReference type="ChEBI" id="CHEBI:61560"/>
        <dbReference type="ChEBI" id="CHEBI:173112"/>
        <dbReference type="EC" id="2.7.7.49"/>
    </reaction>
</comment>
<accession>A0A8S9XBG4</accession>
<dbReference type="GO" id="GO:0003720">
    <property type="term" value="F:telomerase activity"/>
    <property type="evidence" value="ECO:0007669"/>
    <property type="project" value="InterPro"/>
</dbReference>
<dbReference type="AlphaFoldDB" id="A0A8S9XBG4"/>
<dbReference type="InterPro" id="IPR000477">
    <property type="entry name" value="RT_dom"/>
</dbReference>
<organism evidence="16 17">
    <name type="scientific">Apolygus lucorum</name>
    <name type="common">Small green plant bug</name>
    <name type="synonym">Lygocoris lucorum</name>
    <dbReference type="NCBI Taxonomy" id="248454"/>
    <lineage>
        <taxon>Eukaryota</taxon>
        <taxon>Metazoa</taxon>
        <taxon>Ecdysozoa</taxon>
        <taxon>Arthropoda</taxon>
        <taxon>Hexapoda</taxon>
        <taxon>Insecta</taxon>
        <taxon>Pterygota</taxon>
        <taxon>Neoptera</taxon>
        <taxon>Paraneoptera</taxon>
        <taxon>Hemiptera</taxon>
        <taxon>Heteroptera</taxon>
        <taxon>Panheteroptera</taxon>
        <taxon>Cimicomorpha</taxon>
        <taxon>Miridae</taxon>
        <taxon>Mirini</taxon>
        <taxon>Apolygus</taxon>
    </lineage>
</organism>
<evidence type="ECO:0000256" key="11">
    <source>
        <dbReference type="ARBA" id="ARBA00023242"/>
    </source>
</evidence>
<evidence type="ECO:0000256" key="5">
    <source>
        <dbReference type="ARBA" id="ARBA00022679"/>
    </source>
</evidence>
<dbReference type="InterPro" id="IPR043502">
    <property type="entry name" value="DNA/RNA_pol_sf"/>
</dbReference>
<evidence type="ECO:0000256" key="14">
    <source>
        <dbReference type="RuleBase" id="RU365061"/>
    </source>
</evidence>
<dbReference type="PANTHER" id="PTHR12066:SF0">
    <property type="entry name" value="TELOMERASE REVERSE TRANSCRIPTASE"/>
    <property type="match status" value="1"/>
</dbReference>
<dbReference type="GO" id="GO:0046872">
    <property type="term" value="F:metal ion binding"/>
    <property type="evidence" value="ECO:0007669"/>
    <property type="project" value="UniProtKB-KW"/>
</dbReference>
<comment type="similarity">
    <text evidence="1 14">Belongs to the reverse transcriptase family. Telomerase subfamily.</text>
</comment>
<dbReference type="PRINTS" id="PR01365">
    <property type="entry name" value="TELOMERASERT"/>
</dbReference>
<evidence type="ECO:0000256" key="3">
    <source>
        <dbReference type="ARBA" id="ARBA00016182"/>
    </source>
</evidence>
<keyword evidence="11 14" id="KW-0539">Nucleus</keyword>
<dbReference type="GO" id="GO:0070034">
    <property type="term" value="F:telomerase RNA binding"/>
    <property type="evidence" value="ECO:0007669"/>
    <property type="project" value="TreeGrafter"/>
</dbReference>
<dbReference type="Proteomes" id="UP000466442">
    <property type="component" value="Unassembled WGS sequence"/>
</dbReference>
<evidence type="ECO:0000256" key="13">
    <source>
        <dbReference type="ARBA" id="ARBA00048173"/>
    </source>
</evidence>
<dbReference type="GO" id="GO:0007004">
    <property type="term" value="P:telomere maintenance via telomerase"/>
    <property type="evidence" value="ECO:0007669"/>
    <property type="project" value="TreeGrafter"/>
</dbReference>
<evidence type="ECO:0000256" key="4">
    <source>
        <dbReference type="ARBA" id="ARBA00022454"/>
    </source>
</evidence>
<gene>
    <name evidence="16" type="ORF">GE061_017590</name>
</gene>
<dbReference type="OrthoDB" id="289721at2759"/>
<protein>
    <recommendedName>
        <fullName evidence="3 14">Telomerase reverse transcriptase</fullName>
        <ecNumber evidence="2 14">2.7.7.49</ecNumber>
    </recommendedName>
    <alternativeName>
        <fullName evidence="12 14">Telomerase catalytic subunit</fullName>
    </alternativeName>
</protein>
<dbReference type="SMART" id="SM00975">
    <property type="entry name" value="Telomerase_RBD"/>
    <property type="match status" value="1"/>
</dbReference>
<keyword evidence="8 14" id="KW-0460">Magnesium</keyword>
<dbReference type="InterPro" id="IPR021891">
    <property type="entry name" value="Telomerase_RBD"/>
</dbReference>
<evidence type="ECO:0000256" key="7">
    <source>
        <dbReference type="ARBA" id="ARBA00022723"/>
    </source>
</evidence>
<dbReference type="GO" id="GO:0000781">
    <property type="term" value="C:chromosome, telomeric region"/>
    <property type="evidence" value="ECO:0007669"/>
    <property type="project" value="UniProtKB-SubCell"/>
</dbReference>
<dbReference type="SUPFAM" id="SSF56672">
    <property type="entry name" value="DNA/RNA polymerases"/>
    <property type="match status" value="1"/>
</dbReference>
<comment type="function">
    <text evidence="14">Telomerase is a ribonucleoprotein enzyme essential for the replication of chromosome termini in most eukaryotes. It elongates telomeres. It is a reverse transcriptase that adds simple sequence repeats to chromosome ends by copying a template sequence within the RNA component of the enzyme.</text>
</comment>
<dbReference type="Gene3D" id="3.30.70.2630">
    <property type="match status" value="1"/>
</dbReference>
<dbReference type="CDD" id="cd01648">
    <property type="entry name" value="TERT"/>
    <property type="match status" value="1"/>
</dbReference>
<keyword evidence="6 14" id="KW-0548">Nucleotidyltransferase</keyword>
<evidence type="ECO:0000256" key="2">
    <source>
        <dbReference type="ARBA" id="ARBA00012493"/>
    </source>
</evidence>
<comment type="caution">
    <text evidence="16">The sequence shown here is derived from an EMBL/GenBank/DDBJ whole genome shotgun (WGS) entry which is preliminary data.</text>
</comment>